<evidence type="ECO:0000256" key="5">
    <source>
        <dbReference type="SAM" id="Phobius"/>
    </source>
</evidence>
<dbReference type="PANTHER" id="PTHR37422:SF13">
    <property type="entry name" value="LIPOPOLYSACCHARIDE BIOSYNTHESIS PROTEIN PA4999-RELATED"/>
    <property type="match status" value="1"/>
</dbReference>
<comment type="caution">
    <text evidence="7">The sequence shown here is derived from an EMBL/GenBank/DDBJ whole genome shotgun (WGS) entry which is preliminary data.</text>
</comment>
<feature type="transmembrane region" description="Helical" evidence="5">
    <location>
        <begin position="63"/>
        <end position="82"/>
    </location>
</feature>
<dbReference type="InterPro" id="IPR007016">
    <property type="entry name" value="O-antigen_ligase-rel_domated"/>
</dbReference>
<evidence type="ECO:0000256" key="4">
    <source>
        <dbReference type="ARBA" id="ARBA00023136"/>
    </source>
</evidence>
<dbReference type="Proteomes" id="UP001594351">
    <property type="component" value="Unassembled WGS sequence"/>
</dbReference>
<dbReference type="EMBL" id="JBHPBY010000110">
    <property type="protein sequence ID" value="MFC1850592.1"/>
    <property type="molecule type" value="Genomic_DNA"/>
</dbReference>
<sequence length="499" mass="56962">MSPLRSKLFVYVPLVMVSLINIFFIVYSVAQGRYILPFGLYGALGFGLWVWYYLRSFDFWEKAVLFFISGCIVALKGFVYLGIELGEYLIPIGEITIIIALVRTFKSDNLSLFLQEKTSQWMILWLVFGLVRMSFAINEIEYHTLKSTCMIYYVLFTYFAYLIAQRQETQHRVMQLLGISILLLLVHLIFYSPAMVNLSLSPRVGQDLTLFGYFGSPYFNTTAGAFFFILLGSYYFSWSPWLHHLFAIALFSMTFLQQARSGLLALLVCVFVASLFGRLHHVMKLLSGALVMIVLFVLIFSTGIHLRGTKGAFTWASFLVQIQSIVSGSQDSFFLSEVGSDDIMLKNQMGTREGRIKIWQGIISKTMSSPRSIFLGQGFRRPLLRIELDQDRAPKRSPHNGFVLIFGYLGLVGLFLFVMFNVTFSIRIIKTLLTAQLRENDKICSVLLWLYLYYIALFTGAMFTPVFGTPYLMSVFCFIIGLGLAMCRQIELDSPGMRD</sequence>
<feature type="transmembrane region" description="Helical" evidence="5">
    <location>
        <begin position="443"/>
        <end position="463"/>
    </location>
</feature>
<evidence type="ECO:0000313" key="7">
    <source>
        <dbReference type="EMBL" id="MFC1850592.1"/>
    </source>
</evidence>
<dbReference type="InterPro" id="IPR051533">
    <property type="entry name" value="WaaL-like"/>
</dbReference>
<evidence type="ECO:0000256" key="1">
    <source>
        <dbReference type="ARBA" id="ARBA00004141"/>
    </source>
</evidence>
<keyword evidence="3 5" id="KW-1133">Transmembrane helix</keyword>
<dbReference type="Pfam" id="PF04932">
    <property type="entry name" value="Wzy_C"/>
    <property type="match status" value="1"/>
</dbReference>
<feature type="domain" description="O-antigen ligase-related" evidence="6">
    <location>
        <begin position="246"/>
        <end position="418"/>
    </location>
</feature>
<feature type="transmembrane region" description="Helical" evidence="5">
    <location>
        <begin position="88"/>
        <end position="106"/>
    </location>
</feature>
<feature type="transmembrane region" description="Helical" evidence="5">
    <location>
        <begin position="286"/>
        <end position="306"/>
    </location>
</feature>
<reference evidence="7 8" key="1">
    <citation type="submission" date="2024-09" db="EMBL/GenBank/DDBJ databases">
        <title>Laminarin stimulates single cell rates of sulfate reduction while oxygen inhibits transcriptomic activity in coastal marine sediment.</title>
        <authorList>
            <person name="Lindsay M."/>
            <person name="Orcutt B."/>
            <person name="Emerson D."/>
            <person name="Stepanauskas R."/>
            <person name="D'Angelo T."/>
        </authorList>
    </citation>
    <scope>NUCLEOTIDE SEQUENCE [LARGE SCALE GENOMIC DNA]</scope>
    <source>
        <strain evidence="7">SAG AM-311-K15</strain>
    </source>
</reference>
<feature type="transmembrane region" description="Helical" evidence="5">
    <location>
        <begin position="118"/>
        <end position="137"/>
    </location>
</feature>
<feature type="transmembrane region" description="Helical" evidence="5">
    <location>
        <begin position="469"/>
        <end position="487"/>
    </location>
</feature>
<feature type="transmembrane region" description="Helical" evidence="5">
    <location>
        <begin position="210"/>
        <end position="231"/>
    </location>
</feature>
<evidence type="ECO:0000256" key="2">
    <source>
        <dbReference type="ARBA" id="ARBA00022692"/>
    </source>
</evidence>
<dbReference type="PANTHER" id="PTHR37422">
    <property type="entry name" value="TEICHURONIC ACID BIOSYNTHESIS PROTEIN TUAE"/>
    <property type="match status" value="1"/>
</dbReference>
<feature type="transmembrane region" description="Helical" evidence="5">
    <location>
        <begin position="143"/>
        <end position="164"/>
    </location>
</feature>
<accession>A0ABV6YWM9</accession>
<keyword evidence="8" id="KW-1185">Reference proteome</keyword>
<keyword evidence="4 5" id="KW-0472">Membrane</keyword>
<proteinExistence type="predicted"/>
<name>A0ABV6YWM9_UNCC1</name>
<feature type="transmembrane region" description="Helical" evidence="5">
    <location>
        <begin position="176"/>
        <end position="198"/>
    </location>
</feature>
<organism evidence="7 8">
    <name type="scientific">candidate division CSSED10-310 bacterium</name>
    <dbReference type="NCBI Taxonomy" id="2855610"/>
    <lineage>
        <taxon>Bacteria</taxon>
        <taxon>Bacteria division CSSED10-310</taxon>
    </lineage>
</organism>
<feature type="transmembrane region" description="Helical" evidence="5">
    <location>
        <begin position="9"/>
        <end position="29"/>
    </location>
</feature>
<evidence type="ECO:0000313" key="8">
    <source>
        <dbReference type="Proteomes" id="UP001594351"/>
    </source>
</evidence>
<feature type="transmembrane region" description="Helical" evidence="5">
    <location>
        <begin position="402"/>
        <end position="422"/>
    </location>
</feature>
<evidence type="ECO:0000256" key="3">
    <source>
        <dbReference type="ARBA" id="ARBA00022989"/>
    </source>
</evidence>
<evidence type="ECO:0000259" key="6">
    <source>
        <dbReference type="Pfam" id="PF04932"/>
    </source>
</evidence>
<protein>
    <submittedName>
        <fullName evidence="7">O-antigen ligase family protein</fullName>
    </submittedName>
</protein>
<gene>
    <name evidence="7" type="ORF">ACFL27_10405</name>
</gene>
<feature type="transmembrane region" description="Helical" evidence="5">
    <location>
        <begin position="35"/>
        <end position="54"/>
    </location>
</feature>
<feature type="transmembrane region" description="Helical" evidence="5">
    <location>
        <begin position="262"/>
        <end position="279"/>
    </location>
</feature>
<keyword evidence="7" id="KW-0436">Ligase</keyword>
<dbReference type="GO" id="GO:0016874">
    <property type="term" value="F:ligase activity"/>
    <property type="evidence" value="ECO:0007669"/>
    <property type="project" value="UniProtKB-KW"/>
</dbReference>
<comment type="subcellular location">
    <subcellularLocation>
        <location evidence="1">Membrane</location>
        <topology evidence="1">Multi-pass membrane protein</topology>
    </subcellularLocation>
</comment>
<keyword evidence="2 5" id="KW-0812">Transmembrane</keyword>